<name>A0A6A6H3J0_VIRVR</name>
<dbReference type="EMBL" id="ML991815">
    <property type="protein sequence ID" value="KAF2232459.1"/>
    <property type="molecule type" value="Genomic_DNA"/>
</dbReference>
<evidence type="ECO:0000313" key="1">
    <source>
        <dbReference type="EMBL" id="KAF2232459.1"/>
    </source>
</evidence>
<organism evidence="1 2">
    <name type="scientific">Viridothelium virens</name>
    <name type="common">Speckled blister lichen</name>
    <name type="synonym">Trypethelium virens</name>
    <dbReference type="NCBI Taxonomy" id="1048519"/>
    <lineage>
        <taxon>Eukaryota</taxon>
        <taxon>Fungi</taxon>
        <taxon>Dikarya</taxon>
        <taxon>Ascomycota</taxon>
        <taxon>Pezizomycotina</taxon>
        <taxon>Dothideomycetes</taxon>
        <taxon>Dothideomycetes incertae sedis</taxon>
        <taxon>Trypetheliales</taxon>
        <taxon>Trypetheliaceae</taxon>
        <taxon>Viridothelium</taxon>
    </lineage>
</organism>
<sequence>MVCTGNQSEQSRLYDRLLRRQGHGNISMWTRCDRGCGMRAAEDQRGAQSHNLESPRSFLLELCIICLLMVKTILSPEKKECDLPKNFYYTINIRVIATQAGVTLTPKDSPGLQLRGIFGTETDLQIHPSQSIEEGGCPTFYEPPMNESPPAPGLRCKMPKRRGRIGLGSAESLKKSTYLSYRHPAVDLMPPFFAARTKDADTDLQSAVNASAACETRKFAWKLIV</sequence>
<proteinExistence type="predicted"/>
<accession>A0A6A6H3J0</accession>
<reference evidence="1" key="1">
    <citation type="journal article" date="2020" name="Stud. Mycol.">
        <title>101 Dothideomycetes genomes: a test case for predicting lifestyles and emergence of pathogens.</title>
        <authorList>
            <person name="Haridas S."/>
            <person name="Albert R."/>
            <person name="Binder M."/>
            <person name="Bloem J."/>
            <person name="Labutti K."/>
            <person name="Salamov A."/>
            <person name="Andreopoulos B."/>
            <person name="Baker S."/>
            <person name="Barry K."/>
            <person name="Bills G."/>
            <person name="Bluhm B."/>
            <person name="Cannon C."/>
            <person name="Castanera R."/>
            <person name="Culley D."/>
            <person name="Daum C."/>
            <person name="Ezra D."/>
            <person name="Gonzalez J."/>
            <person name="Henrissat B."/>
            <person name="Kuo A."/>
            <person name="Liang C."/>
            <person name="Lipzen A."/>
            <person name="Lutzoni F."/>
            <person name="Magnuson J."/>
            <person name="Mondo S."/>
            <person name="Nolan M."/>
            <person name="Ohm R."/>
            <person name="Pangilinan J."/>
            <person name="Park H.-J."/>
            <person name="Ramirez L."/>
            <person name="Alfaro M."/>
            <person name="Sun H."/>
            <person name="Tritt A."/>
            <person name="Yoshinaga Y."/>
            <person name="Zwiers L.-H."/>
            <person name="Turgeon B."/>
            <person name="Goodwin S."/>
            <person name="Spatafora J."/>
            <person name="Crous P."/>
            <person name="Grigoriev I."/>
        </authorList>
    </citation>
    <scope>NUCLEOTIDE SEQUENCE</scope>
    <source>
        <strain evidence="1">Tuck. ex Michener</strain>
    </source>
</reference>
<dbReference type="AlphaFoldDB" id="A0A6A6H3J0"/>
<gene>
    <name evidence="1" type="ORF">EV356DRAFT_517401</name>
</gene>
<protein>
    <submittedName>
        <fullName evidence="1">Uncharacterized protein</fullName>
    </submittedName>
</protein>
<dbReference type="Proteomes" id="UP000800092">
    <property type="component" value="Unassembled WGS sequence"/>
</dbReference>
<keyword evidence="2" id="KW-1185">Reference proteome</keyword>
<evidence type="ECO:0000313" key="2">
    <source>
        <dbReference type="Proteomes" id="UP000800092"/>
    </source>
</evidence>